<comment type="similarity">
    <text evidence="1">Belongs to the FlgD family.</text>
</comment>
<protein>
    <submittedName>
        <fullName evidence="4">Flagellar basal-body rod modification protein FlgD</fullName>
    </submittedName>
</protein>
<evidence type="ECO:0000313" key="5">
    <source>
        <dbReference type="Proteomes" id="UP000198680"/>
    </source>
</evidence>
<name>A0A1G9ZRF5_9ACTN</name>
<dbReference type="AlphaFoldDB" id="A0A1G9ZRF5"/>
<dbReference type="Proteomes" id="UP000198680">
    <property type="component" value="Unassembled WGS sequence"/>
</dbReference>
<evidence type="ECO:0000256" key="2">
    <source>
        <dbReference type="ARBA" id="ARBA00022795"/>
    </source>
</evidence>
<keyword evidence="2" id="KW-1005">Bacterial flagellum biogenesis</keyword>
<dbReference type="GO" id="GO:0044781">
    <property type="term" value="P:bacterial-type flagellum organization"/>
    <property type="evidence" value="ECO:0007669"/>
    <property type="project" value="UniProtKB-KW"/>
</dbReference>
<dbReference type="EMBL" id="FNHE01000014">
    <property type="protein sequence ID" value="SDN23176.1"/>
    <property type="molecule type" value="Genomic_DNA"/>
</dbReference>
<keyword evidence="4" id="KW-0282">Flagellum</keyword>
<keyword evidence="4" id="KW-0966">Cell projection</keyword>
<sequence length="140" mass="14323">MTTPLTGVGGAAGTPATSTVTRTDQMGKDVFLQLLVAQMRYQDPNSPASTTEFMSQTATFTQVEKLEEIAAQNASLVALQRSLSAGALVGHTVSYTGEDGTTVTGTVSSVKISGDEPSAVVDGVDVPMGRLTEVSLPGAS</sequence>
<dbReference type="RefSeq" id="WP_091223357.1">
    <property type="nucleotide sequence ID" value="NZ_FNHE01000014.1"/>
</dbReference>
<dbReference type="InterPro" id="IPR005648">
    <property type="entry name" value="FlgD"/>
</dbReference>
<keyword evidence="5" id="KW-1185">Reference proteome</keyword>
<accession>A0A1G9ZRF5</accession>
<feature type="region of interest" description="Disordered" evidence="3">
    <location>
        <begin position="1"/>
        <end position="20"/>
    </location>
</feature>
<keyword evidence="4" id="KW-0969">Cilium</keyword>
<dbReference type="OrthoDB" id="9785233at2"/>
<proteinExistence type="inferred from homology"/>
<dbReference type="Pfam" id="PF03963">
    <property type="entry name" value="FlgD"/>
    <property type="match status" value="1"/>
</dbReference>
<gene>
    <name evidence="4" type="ORF">SAMN05660642_04379</name>
</gene>
<reference evidence="5" key="1">
    <citation type="submission" date="2016-10" db="EMBL/GenBank/DDBJ databases">
        <authorList>
            <person name="Varghese N."/>
            <person name="Submissions S."/>
        </authorList>
    </citation>
    <scope>NUCLEOTIDE SEQUENCE [LARGE SCALE GENOMIC DNA]</scope>
    <source>
        <strain evidence="5">DSM 45419</strain>
    </source>
</reference>
<organism evidence="4 5">
    <name type="scientific">Geodermatophilus siccatus</name>
    <dbReference type="NCBI Taxonomy" id="1137991"/>
    <lineage>
        <taxon>Bacteria</taxon>
        <taxon>Bacillati</taxon>
        <taxon>Actinomycetota</taxon>
        <taxon>Actinomycetes</taxon>
        <taxon>Geodermatophilales</taxon>
        <taxon>Geodermatophilaceae</taxon>
        <taxon>Geodermatophilus</taxon>
    </lineage>
</organism>
<evidence type="ECO:0000313" key="4">
    <source>
        <dbReference type="EMBL" id="SDN23176.1"/>
    </source>
</evidence>
<dbReference type="STRING" id="1137991.SAMN05660642_04379"/>
<evidence type="ECO:0000256" key="1">
    <source>
        <dbReference type="ARBA" id="ARBA00010577"/>
    </source>
</evidence>
<evidence type="ECO:0000256" key="3">
    <source>
        <dbReference type="SAM" id="MobiDB-lite"/>
    </source>
</evidence>